<dbReference type="AlphaFoldDB" id="D5MKX0"/>
<sequence length="332" mass="36457">MPIDYAALQNSPRLLMEAQLRPLQGDRFQPTGFPDLGASRYSLPDGTEMLLVESAQSVANRMELACWDEVKDDLIPELKGLPYILVTDGNGNKFTNSVLEAHRINSPYILEGKDKTVFERLRQDAAGLEIGPVKLRQLAALVFKYDANAVLHGVFIAKSTLAGGRLRLSRALSGFIEASKARTAESGGVKNDRVDPSGDTSQGFGNVPFHRTEFVAEKITAYFNLDLALLRGYGLGEEATQLLIALALFKVRRFLSTGLRLRTACDLKMDSDLVVSRPVGFRLPPEGELLGECQRLIAVCKPEFAGVTTVNWKPESKGGKKKAEESEEEAEE</sequence>
<protein>
    <recommendedName>
        <fullName evidence="4">Type I-U CRISPR-associated protein Cas7</fullName>
    </recommendedName>
</protein>
<evidence type="ECO:0000313" key="3">
    <source>
        <dbReference type="Proteomes" id="UP000006898"/>
    </source>
</evidence>
<feature type="region of interest" description="Disordered" evidence="1">
    <location>
        <begin position="311"/>
        <end position="332"/>
    </location>
</feature>
<dbReference type="eggNOG" id="ENOG502Z8KS">
    <property type="taxonomic scope" value="Bacteria"/>
</dbReference>
<dbReference type="EMBL" id="FP565575">
    <property type="protein sequence ID" value="CBE69810.1"/>
    <property type="molecule type" value="Genomic_DNA"/>
</dbReference>
<dbReference type="KEGG" id="mox:DAMO_2737"/>
<dbReference type="HOGENOM" id="CLU_061517_0_0_0"/>
<evidence type="ECO:0000313" key="2">
    <source>
        <dbReference type="EMBL" id="CBE69810.1"/>
    </source>
</evidence>
<feature type="compositionally biased region" description="Basic and acidic residues" evidence="1">
    <location>
        <begin position="314"/>
        <end position="324"/>
    </location>
</feature>
<dbReference type="InterPro" id="IPR013403">
    <property type="entry name" value="CRISPR-assoc_prot_Csb1/Cas7u"/>
</dbReference>
<dbReference type="Proteomes" id="UP000006898">
    <property type="component" value="Chromosome"/>
</dbReference>
<name>D5MKX0_METO1</name>
<reference evidence="2 3" key="1">
    <citation type="journal article" date="2010" name="Nature">
        <title>Nitrite-driven anaerobic methane oxidation by oxygenic bacteria.</title>
        <authorList>
            <person name="Ettwig K.F."/>
            <person name="Butler M.K."/>
            <person name="Le Paslier D."/>
            <person name="Pelletier E."/>
            <person name="Mangenot S."/>
            <person name="Kuypers M.M.M."/>
            <person name="Schreiber F."/>
            <person name="Dutilh B.E."/>
            <person name="Zedelius J."/>
            <person name="de Beer D."/>
            <person name="Gloerich J."/>
            <person name="Wessels H.J.C.T."/>
            <person name="van Allen T."/>
            <person name="Luesken F."/>
            <person name="Wu M."/>
            <person name="van de Pas-Schoonen K.T."/>
            <person name="Op den Camp H.J.M."/>
            <person name="Janssen-Megens E.M."/>
            <person name="Francoijs K-J."/>
            <person name="Stunnenberg H."/>
            <person name="Weissenbach J."/>
            <person name="Jetten M.S.M."/>
            <person name="Strous M."/>
        </authorList>
    </citation>
    <scope>NUCLEOTIDE SEQUENCE [LARGE SCALE GENOMIC DNA]</scope>
</reference>
<organism evidence="2 3">
    <name type="scientific">Methylomirabilis oxygeniifera</name>
    <dbReference type="NCBI Taxonomy" id="671143"/>
    <lineage>
        <taxon>Bacteria</taxon>
        <taxon>Candidatus Methylomirabilota</taxon>
        <taxon>Candidatus Methylomirabilia</taxon>
        <taxon>Candidatus Methylomirabilales</taxon>
        <taxon>Candidatus Methylomirabilaceae</taxon>
        <taxon>Candidatus Methylomirabilis</taxon>
    </lineage>
</organism>
<dbReference type="NCBIfam" id="TIGR02570">
    <property type="entry name" value="cas7_GSU0053"/>
    <property type="match status" value="1"/>
</dbReference>
<evidence type="ECO:0000256" key="1">
    <source>
        <dbReference type="SAM" id="MobiDB-lite"/>
    </source>
</evidence>
<evidence type="ECO:0008006" key="4">
    <source>
        <dbReference type="Google" id="ProtNLM"/>
    </source>
</evidence>
<dbReference type="Pfam" id="PF09617">
    <property type="entry name" value="Cas_GSU0053"/>
    <property type="match status" value="1"/>
</dbReference>
<accession>D5MKX0</accession>
<gene>
    <name evidence="2" type="ORF">DAMO_2737</name>
</gene>
<dbReference type="PATRIC" id="fig|671143.5.peg.2404"/>
<proteinExistence type="predicted"/>
<dbReference type="STRING" id="671143.DAMO_2737"/>